<dbReference type="InterPro" id="IPR005475">
    <property type="entry name" value="Transketolase-like_Pyr-bd"/>
</dbReference>
<feature type="binding site" evidence="14">
    <location>
        <position position="261"/>
    </location>
    <ligand>
        <name>substrate</name>
    </ligand>
</feature>
<dbReference type="RefSeq" id="WP_072576738.1">
    <property type="nucleotide sequence ID" value="NZ_LWHB01000094.1"/>
</dbReference>
<feature type="binding site" evidence="15">
    <location>
        <position position="156"/>
    </location>
    <ligand>
        <name>thiamine diphosphate</name>
        <dbReference type="ChEBI" id="CHEBI:58937"/>
    </ligand>
</feature>
<dbReference type="Pfam" id="PF02779">
    <property type="entry name" value="Transket_pyr"/>
    <property type="match status" value="1"/>
</dbReference>
<dbReference type="GO" id="GO:0005829">
    <property type="term" value="C:cytosol"/>
    <property type="evidence" value="ECO:0007669"/>
    <property type="project" value="TreeGrafter"/>
</dbReference>
<feature type="binding site" evidence="14">
    <location>
        <position position="470"/>
    </location>
    <ligand>
        <name>substrate</name>
    </ligand>
</feature>
<dbReference type="PANTHER" id="PTHR43522:SF2">
    <property type="entry name" value="TRANSKETOLASE 1-RELATED"/>
    <property type="match status" value="1"/>
</dbReference>
<dbReference type="Gene3D" id="3.40.50.920">
    <property type="match status" value="1"/>
</dbReference>
<comment type="cofactor">
    <cofactor evidence="2">
        <name>Co(2+)</name>
        <dbReference type="ChEBI" id="CHEBI:48828"/>
    </cofactor>
</comment>
<dbReference type="PANTHER" id="PTHR43522">
    <property type="entry name" value="TRANSKETOLASE"/>
    <property type="match status" value="1"/>
</dbReference>
<evidence type="ECO:0000256" key="7">
    <source>
        <dbReference type="ARBA" id="ARBA00022723"/>
    </source>
</evidence>
<keyword evidence="7 16" id="KW-0479">Metal-binding</keyword>
<comment type="cofactor">
    <cofactor evidence="16">
        <name>Mg(2+)</name>
        <dbReference type="ChEBI" id="CHEBI:18420"/>
    </cofactor>
    <text evidence="16">Binds 1 Mg(2+) ion per subunit. Can also utilize other divalent metal cations, such as Ca(2+), Mn(2+) and Co(2+).</text>
</comment>
<dbReference type="PROSITE" id="PS00801">
    <property type="entry name" value="TRANSKETOLASE_1"/>
    <property type="match status" value="1"/>
</dbReference>
<sequence length="661" mass="71310">MNTHALMANAIRILSMDAVQKAKSGHPGAPMGMADMATVLWQKHLRVNPHNPKWENRDRFVLSNGHASMLQYSLLHLTGFAVSLEDIKNFRQLHSITPGHPEVHETPGVETTTGPLGQGIANAVGFALAEAHLAEQFNRDNHKIVDHYTYCFLGDGCLMEGISHEACSLAGTLGLGKLIVFYDSNGISIDGEVEPWFSEDVAKRFDAYGWQVIGEIDGHNSEAIDQAIRQAKSETNKPTIIICKTTIGFGSPHLAGSEKSHGAPLGAEEIAATKSALGLPSGDFELPEGAKEAADLSEKGKQWEADWQDAFSAYEKAHPELASEYRRVMKRDLPKDFSDKMRSALKELQAKAEKVATRKASENALNIVAPLLPELVGGSADLTGSNLTASTLSKSILPHQFGGNYVHYGVREFAMAAIMNGMYLHGGIRPYGGTFLVFSDYMRNGMRMSALMKIPAVYVLTHDSIGLGEDGPTHQPVEQVSSLRLIPNLNVWRPCDGVETLAAWQSALNNETPSALALSRQGLPVLARDDAQITDIAKGGYILKATENAKACLVASGSEVELAMKAAEALEKEGISVQVVSMPCLDIFLAQEPSYQEKVLPKGLVKIAVEAGVTGLWKGIVGDKGTVIGLDTFGASAPAEQLFEQFGFTVENVVEKVKLSV</sequence>
<evidence type="ECO:0000256" key="15">
    <source>
        <dbReference type="PIRSR" id="PIRSR605478-3"/>
    </source>
</evidence>
<keyword evidence="22" id="KW-1185">Reference proteome</keyword>
<proteinExistence type="inferred from homology"/>
<dbReference type="Gene3D" id="3.40.50.970">
    <property type="match status" value="2"/>
</dbReference>
<gene>
    <name evidence="21" type="primary">tktA</name>
    <name evidence="21" type="ORF">NCTC13337_02120</name>
</gene>
<dbReference type="InterPro" id="IPR005478">
    <property type="entry name" value="Transketolase_bac-like"/>
</dbReference>
<dbReference type="SUPFAM" id="SSF52922">
    <property type="entry name" value="TK C-terminal domain-like"/>
    <property type="match status" value="1"/>
</dbReference>
<dbReference type="InterPro" id="IPR020826">
    <property type="entry name" value="Transketolase_BS"/>
</dbReference>
<dbReference type="InterPro" id="IPR055152">
    <property type="entry name" value="Transketolase-like_C_2"/>
</dbReference>
<dbReference type="SMART" id="SM00861">
    <property type="entry name" value="Transket_pyr"/>
    <property type="match status" value="1"/>
</dbReference>
<feature type="domain" description="Transketolase-like pyrimidine-binding" evidence="20">
    <location>
        <begin position="355"/>
        <end position="525"/>
    </location>
</feature>
<feature type="site" description="Important for catalytic activity" evidence="17">
    <location>
        <position position="26"/>
    </location>
</feature>
<dbReference type="SUPFAM" id="SSF52518">
    <property type="entry name" value="Thiamin diphosphate-binding fold (THDP-binding)"/>
    <property type="match status" value="2"/>
</dbReference>
<comment type="cofactor">
    <cofactor evidence="18">
        <name>Mg(2+)</name>
        <dbReference type="ChEBI" id="CHEBI:18420"/>
    </cofactor>
    <cofactor evidence="18">
        <name>Ca(2+)</name>
        <dbReference type="ChEBI" id="CHEBI:29108"/>
    </cofactor>
    <cofactor evidence="18">
        <name>Mn(2+)</name>
        <dbReference type="ChEBI" id="CHEBI:29035"/>
    </cofactor>
    <cofactor evidence="18">
        <name>Co(2+)</name>
        <dbReference type="ChEBI" id="CHEBI:48828"/>
    </cofactor>
    <text evidence="18">Binds 1 Mg(2+) ion per subunit. Can also utilize other divalent metal cations, such as Ca(2+), Mn(2+) and Co(2+).</text>
</comment>
<dbReference type="CDD" id="cd02012">
    <property type="entry name" value="TPP_TK"/>
    <property type="match status" value="1"/>
</dbReference>
<evidence type="ECO:0000256" key="3">
    <source>
        <dbReference type="ARBA" id="ARBA00007131"/>
    </source>
</evidence>
<evidence type="ECO:0000256" key="14">
    <source>
        <dbReference type="PIRSR" id="PIRSR605478-2"/>
    </source>
</evidence>
<evidence type="ECO:0000256" key="11">
    <source>
        <dbReference type="ARBA" id="ARBA00049473"/>
    </source>
</evidence>
<feature type="coiled-coil region" evidence="19">
    <location>
        <begin position="338"/>
        <end position="365"/>
    </location>
</feature>
<dbReference type="CDD" id="cd07033">
    <property type="entry name" value="TPP_PYR_DXS_TK_like"/>
    <property type="match status" value="1"/>
</dbReference>
<evidence type="ECO:0000259" key="20">
    <source>
        <dbReference type="SMART" id="SM00861"/>
    </source>
</evidence>
<evidence type="ECO:0000256" key="8">
    <source>
        <dbReference type="ARBA" id="ARBA00022837"/>
    </source>
</evidence>
<evidence type="ECO:0000256" key="9">
    <source>
        <dbReference type="ARBA" id="ARBA00022842"/>
    </source>
</evidence>
<dbReference type="InterPro" id="IPR049557">
    <property type="entry name" value="Transketolase_CS"/>
</dbReference>
<evidence type="ECO:0000256" key="2">
    <source>
        <dbReference type="ARBA" id="ARBA00001941"/>
    </source>
</evidence>
<feature type="binding site" evidence="14">
    <location>
        <position position="520"/>
    </location>
    <ligand>
        <name>substrate</name>
    </ligand>
</feature>
<comment type="cofactor">
    <cofactor evidence="15">
        <name>thiamine diphosphate</name>
        <dbReference type="ChEBI" id="CHEBI:58937"/>
    </cofactor>
    <text evidence="15">Binds 1 thiamine pyrophosphate per subunit. During the reaction, the substrate forms a covalent intermediate with the cofactor.</text>
</comment>
<dbReference type="EMBL" id="UHIC01000001">
    <property type="protein sequence ID" value="SUO97002.1"/>
    <property type="molecule type" value="Genomic_DNA"/>
</dbReference>
<evidence type="ECO:0000256" key="6">
    <source>
        <dbReference type="ARBA" id="ARBA00022679"/>
    </source>
</evidence>
<name>A0A380MXJ6_9GAMM</name>
<dbReference type="OrthoDB" id="8732661at2"/>
<feature type="binding site" evidence="15">
    <location>
        <position position="261"/>
    </location>
    <ligand>
        <name>thiamine diphosphate</name>
        <dbReference type="ChEBI" id="CHEBI:58937"/>
    </ligand>
</feature>
<dbReference type="Pfam" id="PF22613">
    <property type="entry name" value="Transketolase_C_1"/>
    <property type="match status" value="1"/>
</dbReference>
<dbReference type="Pfam" id="PF00456">
    <property type="entry name" value="Transketolase_N"/>
    <property type="match status" value="1"/>
</dbReference>
<comment type="similarity">
    <text evidence="3 18">Belongs to the transketolase family.</text>
</comment>
<comment type="catalytic activity">
    <reaction evidence="11 18">
        <text>D-sedoheptulose 7-phosphate + D-glyceraldehyde 3-phosphate = aldehydo-D-ribose 5-phosphate + D-xylulose 5-phosphate</text>
        <dbReference type="Rhea" id="RHEA:10508"/>
        <dbReference type="ChEBI" id="CHEBI:57483"/>
        <dbReference type="ChEBI" id="CHEBI:57737"/>
        <dbReference type="ChEBI" id="CHEBI:58273"/>
        <dbReference type="ChEBI" id="CHEBI:59776"/>
        <dbReference type="EC" id="2.2.1.1"/>
    </reaction>
</comment>
<protein>
    <recommendedName>
        <fullName evidence="5 12">Transketolase</fullName>
        <ecNumber evidence="5 12">2.2.1.1</ecNumber>
    </recommendedName>
</protein>
<keyword evidence="19" id="KW-0175">Coiled coil</keyword>
<dbReference type="EC" id="2.2.1.1" evidence="5 12"/>
<organism evidence="21 22">
    <name type="scientific">Suttonella ornithocola</name>
    <dbReference type="NCBI Taxonomy" id="279832"/>
    <lineage>
        <taxon>Bacteria</taxon>
        <taxon>Pseudomonadati</taxon>
        <taxon>Pseudomonadota</taxon>
        <taxon>Gammaproteobacteria</taxon>
        <taxon>Cardiobacteriales</taxon>
        <taxon>Cardiobacteriaceae</taxon>
        <taxon>Suttonella</taxon>
    </lineage>
</organism>
<accession>A0A380MXJ6</accession>
<feature type="binding site" evidence="14">
    <location>
        <position position="474"/>
    </location>
    <ligand>
        <name>substrate</name>
    </ligand>
</feature>
<evidence type="ECO:0000256" key="17">
    <source>
        <dbReference type="PIRSR" id="PIRSR605478-5"/>
    </source>
</evidence>
<evidence type="ECO:0000256" key="18">
    <source>
        <dbReference type="RuleBase" id="RU004996"/>
    </source>
</evidence>
<dbReference type="FunFam" id="3.40.50.970:FF:000003">
    <property type="entry name" value="Transketolase"/>
    <property type="match status" value="1"/>
</dbReference>
<dbReference type="GO" id="GO:0009052">
    <property type="term" value="P:pentose-phosphate shunt, non-oxidative branch"/>
    <property type="evidence" value="ECO:0007669"/>
    <property type="project" value="UniProtKB-ARBA"/>
</dbReference>
<keyword evidence="8 18" id="KW-0106">Calcium</keyword>
<feature type="binding site" evidence="16">
    <location>
        <position position="187"/>
    </location>
    <ligand>
        <name>Mg(2+)</name>
        <dbReference type="ChEBI" id="CHEBI:18420"/>
    </ligand>
</feature>
<comment type="function">
    <text evidence="18">Catalyzes the transfer of a two-carbon ketol group from a ketose donor to an aldose acceptor, via a covalent intermediate with the cofactor thiamine pyrophosphate.</text>
</comment>
<dbReference type="AlphaFoldDB" id="A0A380MXJ6"/>
<feature type="binding site" evidence="14">
    <location>
        <position position="358"/>
    </location>
    <ligand>
        <name>substrate</name>
    </ligand>
</feature>
<dbReference type="PROSITE" id="PS00802">
    <property type="entry name" value="TRANSKETOLASE_2"/>
    <property type="match status" value="1"/>
</dbReference>
<dbReference type="InterPro" id="IPR033247">
    <property type="entry name" value="Transketolase_fam"/>
</dbReference>
<feature type="binding site" evidence="15">
    <location>
        <position position="185"/>
    </location>
    <ligand>
        <name>thiamine diphosphate</name>
        <dbReference type="ChEBI" id="CHEBI:58937"/>
    </ligand>
</feature>
<dbReference type="InterPro" id="IPR029061">
    <property type="entry name" value="THDP-binding"/>
</dbReference>
<evidence type="ECO:0000313" key="22">
    <source>
        <dbReference type="Proteomes" id="UP000254601"/>
    </source>
</evidence>
<dbReference type="Proteomes" id="UP000254601">
    <property type="component" value="Unassembled WGS sequence"/>
</dbReference>
<dbReference type="NCBIfam" id="TIGR00232">
    <property type="entry name" value="tktlase_bact"/>
    <property type="match status" value="1"/>
</dbReference>
<evidence type="ECO:0000256" key="16">
    <source>
        <dbReference type="PIRSR" id="PIRSR605478-4"/>
    </source>
</evidence>
<comment type="cofactor">
    <cofactor evidence="1">
        <name>Ca(2+)</name>
        <dbReference type="ChEBI" id="CHEBI:29108"/>
    </cofactor>
</comment>
<keyword evidence="6 18" id="KW-0808">Transferase</keyword>
<feature type="active site" description="Proton donor" evidence="13">
    <location>
        <position position="412"/>
    </location>
</feature>
<evidence type="ECO:0000256" key="13">
    <source>
        <dbReference type="PIRSR" id="PIRSR605478-1"/>
    </source>
</evidence>
<evidence type="ECO:0000256" key="10">
    <source>
        <dbReference type="ARBA" id="ARBA00023052"/>
    </source>
</evidence>
<comment type="subunit">
    <text evidence="4 18">Homodimer.</text>
</comment>
<dbReference type="InterPro" id="IPR009014">
    <property type="entry name" value="Transketo_C/PFOR_II"/>
</dbReference>
<feature type="binding site" evidence="14">
    <location>
        <position position="385"/>
    </location>
    <ligand>
        <name>substrate</name>
    </ligand>
</feature>
<evidence type="ECO:0000256" key="19">
    <source>
        <dbReference type="SAM" id="Coils"/>
    </source>
</evidence>
<feature type="binding site" evidence="16">
    <location>
        <position position="185"/>
    </location>
    <ligand>
        <name>Mg(2+)</name>
        <dbReference type="ChEBI" id="CHEBI:18420"/>
    </ligand>
</feature>
<feature type="binding site" evidence="14">
    <location>
        <position position="462"/>
    </location>
    <ligand>
        <name>substrate</name>
    </ligand>
</feature>
<keyword evidence="9 16" id="KW-0460">Magnesium</keyword>
<evidence type="ECO:0000256" key="12">
    <source>
        <dbReference type="NCBIfam" id="TIGR00232"/>
    </source>
</evidence>
<evidence type="ECO:0000256" key="4">
    <source>
        <dbReference type="ARBA" id="ARBA00011738"/>
    </source>
</evidence>
<feature type="binding site" evidence="14">
    <location>
        <position position="26"/>
    </location>
    <ligand>
        <name>substrate</name>
    </ligand>
</feature>
<dbReference type="InterPro" id="IPR005474">
    <property type="entry name" value="Transketolase_N"/>
</dbReference>
<feature type="binding site" evidence="16">
    <location>
        <position position="155"/>
    </location>
    <ligand>
        <name>Mg(2+)</name>
        <dbReference type="ChEBI" id="CHEBI:18420"/>
    </ligand>
</feature>
<dbReference type="FunFam" id="3.40.50.920:FF:000003">
    <property type="entry name" value="Transketolase"/>
    <property type="match status" value="1"/>
</dbReference>
<evidence type="ECO:0000256" key="5">
    <source>
        <dbReference type="ARBA" id="ARBA00013152"/>
    </source>
</evidence>
<dbReference type="GO" id="GO:0004802">
    <property type="term" value="F:transketolase activity"/>
    <property type="evidence" value="ECO:0007669"/>
    <property type="project" value="UniProtKB-UniRule"/>
</dbReference>
<feature type="binding site" evidence="15">
    <location>
        <position position="438"/>
    </location>
    <ligand>
        <name>thiamine diphosphate</name>
        <dbReference type="ChEBI" id="CHEBI:58937"/>
    </ligand>
</feature>
<dbReference type="FunFam" id="3.40.50.970:FF:000004">
    <property type="entry name" value="Transketolase"/>
    <property type="match status" value="1"/>
</dbReference>
<feature type="site" description="Important for catalytic activity" evidence="17">
    <location>
        <position position="261"/>
    </location>
</feature>
<feature type="binding site" evidence="15">
    <location>
        <begin position="114"/>
        <end position="116"/>
    </location>
    <ligand>
        <name>thiamine diphosphate</name>
        <dbReference type="ChEBI" id="CHEBI:58937"/>
    </ligand>
</feature>
<evidence type="ECO:0000313" key="21">
    <source>
        <dbReference type="EMBL" id="SUO97002.1"/>
    </source>
</evidence>
<keyword evidence="10 15" id="KW-0786">Thiamine pyrophosphate</keyword>
<dbReference type="GO" id="GO:0046872">
    <property type="term" value="F:metal ion binding"/>
    <property type="evidence" value="ECO:0007669"/>
    <property type="project" value="UniProtKB-KW"/>
</dbReference>
<evidence type="ECO:0000256" key="1">
    <source>
        <dbReference type="ARBA" id="ARBA00001913"/>
    </source>
</evidence>
<feature type="binding site" evidence="15">
    <location>
        <position position="66"/>
    </location>
    <ligand>
        <name>thiamine diphosphate</name>
        <dbReference type="ChEBI" id="CHEBI:58937"/>
    </ligand>
</feature>
<reference evidence="21 22" key="1">
    <citation type="submission" date="2018-06" db="EMBL/GenBank/DDBJ databases">
        <authorList>
            <consortium name="Pathogen Informatics"/>
            <person name="Doyle S."/>
        </authorList>
    </citation>
    <scope>NUCLEOTIDE SEQUENCE [LARGE SCALE GENOMIC DNA]</scope>
    <source>
        <strain evidence="21 22">NCTC13337</strain>
    </source>
</reference>